<evidence type="ECO:0000313" key="1">
    <source>
        <dbReference type="EMBL" id="GAH46277.1"/>
    </source>
</evidence>
<comment type="caution">
    <text evidence="1">The sequence shown here is derived from an EMBL/GenBank/DDBJ whole genome shotgun (WGS) entry which is preliminary data.</text>
</comment>
<name>X1FMR7_9ZZZZ</name>
<accession>X1FMR7</accession>
<protein>
    <submittedName>
        <fullName evidence="1">Uncharacterized protein</fullName>
    </submittedName>
</protein>
<feature type="non-terminal residue" evidence="1">
    <location>
        <position position="1"/>
    </location>
</feature>
<proteinExistence type="predicted"/>
<dbReference type="EMBL" id="BARU01007574">
    <property type="protein sequence ID" value="GAH46277.1"/>
    <property type="molecule type" value="Genomic_DNA"/>
</dbReference>
<gene>
    <name evidence="1" type="ORF">S03H2_14918</name>
</gene>
<sequence length="95" mass="11076">EALIYHSISNVEIENIEGYVEAEKILINQDIIDNLFRKYEDYIEPESMLMDTDNIKNLFEINNILAYILEQQNELEKVSSYALNGNASSFFFTTD</sequence>
<reference evidence="1" key="1">
    <citation type="journal article" date="2014" name="Front. Microbiol.">
        <title>High frequency of phylogenetically diverse reductive dehalogenase-homologous genes in deep subseafloor sedimentary metagenomes.</title>
        <authorList>
            <person name="Kawai M."/>
            <person name="Futagami T."/>
            <person name="Toyoda A."/>
            <person name="Takaki Y."/>
            <person name="Nishi S."/>
            <person name="Hori S."/>
            <person name="Arai W."/>
            <person name="Tsubouchi T."/>
            <person name="Morono Y."/>
            <person name="Uchiyama I."/>
            <person name="Ito T."/>
            <person name="Fujiyama A."/>
            <person name="Inagaki F."/>
            <person name="Takami H."/>
        </authorList>
    </citation>
    <scope>NUCLEOTIDE SEQUENCE</scope>
    <source>
        <strain evidence="1">Expedition CK06-06</strain>
    </source>
</reference>
<organism evidence="1">
    <name type="scientific">marine sediment metagenome</name>
    <dbReference type="NCBI Taxonomy" id="412755"/>
    <lineage>
        <taxon>unclassified sequences</taxon>
        <taxon>metagenomes</taxon>
        <taxon>ecological metagenomes</taxon>
    </lineage>
</organism>
<dbReference type="AlphaFoldDB" id="X1FMR7"/>